<dbReference type="AlphaFoldDB" id="A0A8E6EVM5"/>
<gene>
    <name evidence="2" type="ORF">KIH39_02440</name>
</gene>
<dbReference type="RefSeq" id="WP_213497687.1">
    <property type="nucleotide sequence ID" value="NZ_CP074694.1"/>
</dbReference>
<evidence type="ECO:0000259" key="1">
    <source>
        <dbReference type="Pfam" id="PF03781"/>
    </source>
</evidence>
<sequence length="304" mass="34961">MKIQKIVLFAAFIPLCFVRQNLRCESIESLNFYSVREIEFEISKNIKMKFCWIPAGEAQLGSTKEEQDFLVSKIYGKRPKWMDLESESVRGKFKTKGFWMGKYPITQEEYTSIMGKNPSIFTSSSPNNEFYRLSDTRRFPVENVSWVNAQDFIAKLNDESNFSKISTAFGAKLLFALPHEDQWEYACRGGKGNKQHFYFGSSIEGKKVHCGKLEPYGTQTLTIDHTSEVGSHEKDIPHPWGLCDVCGNIGQWCDNFYTDQRNFMVIRNSGGFGNIDECRSASRSYDARKFHGRGVGFRLILTER</sequence>
<reference evidence="2" key="1">
    <citation type="submission" date="2021-05" db="EMBL/GenBank/DDBJ databases">
        <title>Complete genome sequence of the cellulolytic planctomycete Telmatocola sphagniphila SP2T and characterization of the first cellulase from planctomycetes.</title>
        <authorList>
            <person name="Rakitin A.L."/>
            <person name="Beletsky A.V."/>
            <person name="Naumoff D.G."/>
            <person name="Kulichevskaya I.S."/>
            <person name="Mardanov A.V."/>
            <person name="Ravin N.V."/>
            <person name="Dedysh S.N."/>
        </authorList>
    </citation>
    <scope>NUCLEOTIDE SEQUENCE</scope>
    <source>
        <strain evidence="2">SP2T</strain>
    </source>
</reference>
<dbReference type="SUPFAM" id="SSF56436">
    <property type="entry name" value="C-type lectin-like"/>
    <property type="match status" value="1"/>
</dbReference>
<dbReference type="Proteomes" id="UP000676194">
    <property type="component" value="Chromosome"/>
</dbReference>
<accession>A0A8E6EVM5</accession>
<proteinExistence type="predicted"/>
<dbReference type="PANTHER" id="PTHR23150:SF19">
    <property type="entry name" value="FORMYLGLYCINE-GENERATING ENZYME"/>
    <property type="match status" value="1"/>
</dbReference>
<dbReference type="InterPro" id="IPR005532">
    <property type="entry name" value="SUMF_dom"/>
</dbReference>
<dbReference type="KEGG" id="tsph:KIH39_02440"/>
<dbReference type="InterPro" id="IPR016187">
    <property type="entry name" value="CTDL_fold"/>
</dbReference>
<organism evidence="2 3">
    <name type="scientific">Telmatocola sphagniphila</name>
    <dbReference type="NCBI Taxonomy" id="1123043"/>
    <lineage>
        <taxon>Bacteria</taxon>
        <taxon>Pseudomonadati</taxon>
        <taxon>Planctomycetota</taxon>
        <taxon>Planctomycetia</taxon>
        <taxon>Gemmatales</taxon>
        <taxon>Gemmataceae</taxon>
    </lineage>
</organism>
<dbReference type="PANTHER" id="PTHR23150">
    <property type="entry name" value="SULFATASE MODIFYING FACTOR 1, 2"/>
    <property type="match status" value="1"/>
</dbReference>
<dbReference type="GO" id="GO:0120147">
    <property type="term" value="F:formylglycine-generating oxidase activity"/>
    <property type="evidence" value="ECO:0007669"/>
    <property type="project" value="TreeGrafter"/>
</dbReference>
<evidence type="ECO:0000313" key="3">
    <source>
        <dbReference type="Proteomes" id="UP000676194"/>
    </source>
</evidence>
<name>A0A8E6EVM5_9BACT</name>
<dbReference type="Pfam" id="PF03781">
    <property type="entry name" value="FGE-sulfatase"/>
    <property type="match status" value="1"/>
</dbReference>
<dbReference type="InterPro" id="IPR051043">
    <property type="entry name" value="Sulfatase_Mod_Factor_Kinase"/>
</dbReference>
<dbReference type="InterPro" id="IPR042095">
    <property type="entry name" value="SUMF_sf"/>
</dbReference>
<feature type="domain" description="Sulfatase-modifying factor enzyme-like" evidence="1">
    <location>
        <begin position="51"/>
        <end position="299"/>
    </location>
</feature>
<protein>
    <submittedName>
        <fullName evidence="2">Formylglycine-generating enzyme family protein</fullName>
    </submittedName>
</protein>
<evidence type="ECO:0000313" key="2">
    <source>
        <dbReference type="EMBL" id="QVL32797.1"/>
    </source>
</evidence>
<dbReference type="Gene3D" id="3.90.1580.10">
    <property type="entry name" value="paralog of FGE (formylglycine-generating enzyme)"/>
    <property type="match status" value="1"/>
</dbReference>
<keyword evidence="3" id="KW-1185">Reference proteome</keyword>
<dbReference type="EMBL" id="CP074694">
    <property type="protein sequence ID" value="QVL32797.1"/>
    <property type="molecule type" value="Genomic_DNA"/>
</dbReference>